<dbReference type="OrthoDB" id="736928at2759"/>
<protein>
    <recommendedName>
        <fullName evidence="4">DUF4228 domain-containing protein</fullName>
    </recommendedName>
</protein>
<feature type="non-terminal residue" evidence="2">
    <location>
        <position position="1"/>
    </location>
</feature>
<evidence type="ECO:0000313" key="2">
    <source>
        <dbReference type="EMBL" id="KAE9462931.1"/>
    </source>
</evidence>
<feature type="compositionally biased region" description="Polar residues" evidence="1">
    <location>
        <begin position="100"/>
        <end position="137"/>
    </location>
</feature>
<feature type="compositionally biased region" description="Basic and acidic residues" evidence="1">
    <location>
        <begin position="166"/>
        <end position="191"/>
    </location>
</feature>
<evidence type="ECO:0000313" key="3">
    <source>
        <dbReference type="Proteomes" id="UP000428333"/>
    </source>
</evidence>
<gene>
    <name evidence="2" type="ORF">C3L33_05160</name>
</gene>
<dbReference type="Proteomes" id="UP000428333">
    <property type="component" value="Linkage Group LG03"/>
</dbReference>
<dbReference type="AlphaFoldDB" id="A0A6A4M2Y9"/>
<accession>A0A6A4M2Y9</accession>
<dbReference type="InterPro" id="IPR025322">
    <property type="entry name" value="PADRE_dom"/>
</dbReference>
<organism evidence="2 3">
    <name type="scientific">Rhododendron williamsianum</name>
    <dbReference type="NCBI Taxonomy" id="262921"/>
    <lineage>
        <taxon>Eukaryota</taxon>
        <taxon>Viridiplantae</taxon>
        <taxon>Streptophyta</taxon>
        <taxon>Embryophyta</taxon>
        <taxon>Tracheophyta</taxon>
        <taxon>Spermatophyta</taxon>
        <taxon>Magnoliopsida</taxon>
        <taxon>eudicotyledons</taxon>
        <taxon>Gunneridae</taxon>
        <taxon>Pentapetalae</taxon>
        <taxon>asterids</taxon>
        <taxon>Ericales</taxon>
        <taxon>Ericaceae</taxon>
        <taxon>Ericoideae</taxon>
        <taxon>Rhodoreae</taxon>
        <taxon>Rhododendron</taxon>
    </lineage>
</organism>
<dbReference type="PANTHER" id="PTHR33052">
    <property type="entry name" value="DUF4228 DOMAIN PROTEIN-RELATED"/>
    <property type="match status" value="1"/>
</dbReference>
<feature type="region of interest" description="Disordered" evidence="1">
    <location>
        <begin position="100"/>
        <end position="191"/>
    </location>
</feature>
<name>A0A6A4M2Y9_9ERIC</name>
<dbReference type="EMBL" id="QEFC01000644">
    <property type="protein sequence ID" value="KAE9462931.1"/>
    <property type="molecule type" value="Genomic_DNA"/>
</dbReference>
<dbReference type="Pfam" id="PF14009">
    <property type="entry name" value="PADRE"/>
    <property type="match status" value="1"/>
</dbReference>
<evidence type="ECO:0000256" key="1">
    <source>
        <dbReference type="SAM" id="MobiDB-lite"/>
    </source>
</evidence>
<sequence length="191" mass="20803">MGCSFSCSSPPPLETIRVVHLNGYVEDFGYPVTASEVTGNPKRHFVCTRAQLASGGPSPLKPCTTLEPGHVYFLIPYSTIQSDVSPMDLAAIARKLNKIAKTSQSQAGKSPLRNSKSGSSPVWTSPARSPNRFSGSPTRAEPECGLAAYGLQRSPKARSWKPVLDTIREKSFGRRSESDLREKHLELEISK</sequence>
<comment type="caution">
    <text evidence="2">The sequence shown here is derived from an EMBL/GenBank/DDBJ whole genome shotgun (WGS) entry which is preliminary data.</text>
</comment>
<evidence type="ECO:0008006" key="4">
    <source>
        <dbReference type="Google" id="ProtNLM"/>
    </source>
</evidence>
<proteinExistence type="predicted"/>
<keyword evidence="3" id="KW-1185">Reference proteome</keyword>
<reference evidence="2 3" key="1">
    <citation type="journal article" date="2019" name="Genome Biol. Evol.">
        <title>The Rhododendron genome and chromosomal organization provide insight into shared whole-genome duplications across the heath family (Ericaceae).</title>
        <authorList>
            <person name="Soza V.L."/>
            <person name="Lindsley D."/>
            <person name="Waalkes A."/>
            <person name="Ramage E."/>
            <person name="Patwardhan R.P."/>
            <person name="Burton J.N."/>
            <person name="Adey A."/>
            <person name="Kumar A."/>
            <person name="Qiu R."/>
            <person name="Shendure J."/>
            <person name="Hall B."/>
        </authorList>
    </citation>
    <scope>NUCLEOTIDE SEQUENCE [LARGE SCALE GENOMIC DNA]</scope>
    <source>
        <strain evidence="2">RSF 1966-606</strain>
    </source>
</reference>